<evidence type="ECO:0000313" key="1">
    <source>
        <dbReference type="EMBL" id="TVP39746.1"/>
    </source>
</evidence>
<dbReference type="AlphaFoldDB" id="A0A557SSZ8"/>
<proteinExistence type="predicted"/>
<comment type="caution">
    <text evidence="1">The sequence shown here is derived from an EMBL/GenBank/DDBJ whole genome shotgun (WGS) entry which is preliminary data.</text>
</comment>
<dbReference type="OrthoDB" id="10209at2157"/>
<name>A0A557SSZ8_9ARCH</name>
<gene>
    <name evidence="1" type="ORF">NARC_130085</name>
</gene>
<protein>
    <submittedName>
        <fullName evidence="1">Uncharacterized protein</fullName>
    </submittedName>
</protein>
<reference evidence="1 2" key="1">
    <citation type="journal article" date="2019" name="Front. Microbiol.">
        <title>Ammonia Oxidation by the Arctic Terrestrial Thaumarchaeote Candidatus Nitrosocosmicus arcticus Is Stimulated by Increasing Temperatures.</title>
        <authorList>
            <person name="Alves R.J.E."/>
            <person name="Kerou M."/>
            <person name="Zappe A."/>
            <person name="Bittner R."/>
            <person name="Abby S.S."/>
            <person name="Schmidt H.A."/>
            <person name="Pfeifer K."/>
            <person name="Schleper C."/>
        </authorList>
    </citation>
    <scope>NUCLEOTIDE SEQUENCE [LARGE SCALE GENOMIC DNA]</scope>
    <source>
        <strain evidence="1 2">Kfb</strain>
    </source>
</reference>
<sequence length="188" mass="21823">MSVRQDSNVILQRDSRIKFIGILKNGNHDISFSQDNKIDENDVKLSIIQTPHILEAGKRFTDLGNLESVVFEYDRMKLYNLPLGEETVIFGTNNEINNEEIMKLVSTNVTDSQNGLGPQHLGEEIKDYDKALRIEADSIQVQTNLSQFENPWQNYISNLIEFWKEFAITSIRMNEKMVKEFWKSFSNE</sequence>
<accession>A0A557SSZ8</accession>
<dbReference type="Proteomes" id="UP000315289">
    <property type="component" value="Unassembled WGS sequence"/>
</dbReference>
<dbReference type="RefSeq" id="WP_144733151.1">
    <property type="nucleotide sequence ID" value="NZ_ML675588.1"/>
</dbReference>
<keyword evidence="2" id="KW-1185">Reference proteome</keyword>
<evidence type="ECO:0000313" key="2">
    <source>
        <dbReference type="Proteomes" id="UP000315289"/>
    </source>
</evidence>
<dbReference type="EMBL" id="VOAH01000013">
    <property type="protein sequence ID" value="TVP39746.1"/>
    <property type="molecule type" value="Genomic_DNA"/>
</dbReference>
<organism evidence="1 2">
    <name type="scientific">Candidatus Nitrosocosmicus arcticus</name>
    <dbReference type="NCBI Taxonomy" id="2035267"/>
    <lineage>
        <taxon>Archaea</taxon>
        <taxon>Nitrososphaerota</taxon>
        <taxon>Nitrososphaeria</taxon>
        <taxon>Nitrososphaerales</taxon>
        <taxon>Nitrososphaeraceae</taxon>
        <taxon>Candidatus Nitrosocosmicus</taxon>
    </lineage>
</organism>